<dbReference type="FunFam" id="3.30.56.70:FF:000001">
    <property type="entry name" value="tRNA (guanine(26)-N(2))-dimethyltransferase"/>
    <property type="match status" value="1"/>
</dbReference>
<dbReference type="GeneID" id="20521880"/>
<comment type="catalytic activity">
    <reaction evidence="8 9">
        <text>guanosine(26) in tRNA + 2 S-adenosyl-L-methionine = N(2)-dimethylguanosine(26) in tRNA + 2 S-adenosyl-L-homocysteine + 2 H(+)</text>
        <dbReference type="Rhea" id="RHEA:43140"/>
        <dbReference type="Rhea" id="RHEA-COMP:10359"/>
        <dbReference type="Rhea" id="RHEA-COMP:10360"/>
        <dbReference type="ChEBI" id="CHEBI:15378"/>
        <dbReference type="ChEBI" id="CHEBI:57856"/>
        <dbReference type="ChEBI" id="CHEBI:59789"/>
        <dbReference type="ChEBI" id="CHEBI:74269"/>
        <dbReference type="ChEBI" id="CHEBI:74513"/>
        <dbReference type="EC" id="2.1.1.216"/>
    </reaction>
</comment>
<evidence type="ECO:0000256" key="1">
    <source>
        <dbReference type="ARBA" id="ARBA00022555"/>
    </source>
</evidence>
<dbReference type="VEuPathDB" id="MicrosporidiaDB:EROM_081450"/>
<evidence type="ECO:0000256" key="8">
    <source>
        <dbReference type="ARBA" id="ARBA00051897"/>
    </source>
</evidence>
<evidence type="ECO:0000256" key="6">
    <source>
        <dbReference type="ARBA" id="ARBA00022884"/>
    </source>
</evidence>
<dbReference type="RefSeq" id="XP_009265058.1">
    <property type="nucleotide sequence ID" value="XM_009266783.1"/>
</dbReference>
<dbReference type="Gene3D" id="3.30.56.70">
    <property type="entry name" value="N2,N2-dimethylguanosine tRNA methyltransferase, C-terminal domain"/>
    <property type="match status" value="1"/>
</dbReference>
<dbReference type="HOGENOM" id="CLU_010862_5_0_1"/>
<sequence length="432" mass="49034">MEAKIDAKEVILEESTVITKNEWTFFNPAQKLNRDISVELIKEYFKDKATIRILDAMSATGLRGIRYLKEISNSTVYLNDISQSSIETIKSNVLLNGIEDMEYFESNLQEIRTSGNTRVNIIKSDCNVLMGSLPCFFDVIDIDPFGSCSEYIDNALRAIKHRGIICLTATDKGVLCSNERKCLIKYSTAIMRGVGMNETPLRTIVSLVSRQASKFGCSVEPVMSLSIDFYVRIFLRIVRRNPRSVIERNSFVLMCRCHNITEISNVQKEIDNRCSNCGGRMKLCGPFWNRALNDTSVIKNVLNNTSRDNKRLIGILRYLEQELPNMFYYEIPRLCSILGISTIKQSKLMHALANMGYLVSYTHSELNAIKTNAPIDSINKVLLLSNSNDQERIKEAGIRFDENESVKALEAMEFFKGLLKSGMGPLSLPRRY</sequence>
<keyword evidence="4 9" id="KW-0949">S-adenosyl-L-methionine</keyword>
<dbReference type="OrthoDB" id="6349953at2759"/>
<keyword evidence="6 9" id="KW-0694">RNA-binding</keyword>
<dbReference type="GO" id="GO:0000049">
    <property type="term" value="F:tRNA binding"/>
    <property type="evidence" value="ECO:0007669"/>
    <property type="project" value="UniProtKB-UniRule"/>
</dbReference>
<dbReference type="AlphaFoldDB" id="I6ZUY5"/>
<keyword evidence="11" id="KW-1185">Reference proteome</keyword>
<evidence type="ECO:0000313" key="10">
    <source>
        <dbReference type="EMBL" id="AFN83561.1"/>
    </source>
</evidence>
<comment type="similarity">
    <text evidence="9">Belongs to the class I-like SAM-binding methyltransferase superfamily. Trm1 family.</text>
</comment>
<keyword evidence="3 9" id="KW-0808">Transferase</keyword>
<keyword evidence="5 9" id="KW-0819">tRNA processing</keyword>
<dbReference type="GO" id="GO:0002940">
    <property type="term" value="P:tRNA N2-guanine methylation"/>
    <property type="evidence" value="ECO:0007669"/>
    <property type="project" value="TreeGrafter"/>
</dbReference>
<organism evidence="10 11">
    <name type="scientific">Encephalitozoon romaleae (strain SJ-2008)</name>
    <name type="common">Microsporidian parasite</name>
    <dbReference type="NCBI Taxonomy" id="1178016"/>
    <lineage>
        <taxon>Eukaryota</taxon>
        <taxon>Fungi</taxon>
        <taxon>Fungi incertae sedis</taxon>
        <taxon>Microsporidia</taxon>
        <taxon>Unikaryonidae</taxon>
        <taxon>Encephalitozoon</taxon>
    </lineage>
</organism>
<evidence type="ECO:0000256" key="3">
    <source>
        <dbReference type="ARBA" id="ARBA00022679"/>
    </source>
</evidence>
<dbReference type="Proteomes" id="UP000010094">
    <property type="component" value="Chromosome VIII"/>
</dbReference>
<dbReference type="GO" id="GO:0160104">
    <property type="term" value="F:tRNA (guanine(26)-N2)-dimethyltransferase activity"/>
    <property type="evidence" value="ECO:0007669"/>
    <property type="project" value="UniProtKB-UniRule"/>
</dbReference>
<evidence type="ECO:0000256" key="2">
    <source>
        <dbReference type="ARBA" id="ARBA00022603"/>
    </source>
</evidence>
<accession>I6ZUY5</accession>
<dbReference type="InterPro" id="IPR029063">
    <property type="entry name" value="SAM-dependent_MTases_sf"/>
</dbReference>
<dbReference type="EC" id="2.1.1.216" evidence="7 9"/>
<dbReference type="PANTHER" id="PTHR10631:SF3">
    <property type="entry name" value="TRNA (GUANINE(26)-N(2))-DIMETHYLTRANSFERASE"/>
    <property type="match status" value="1"/>
</dbReference>
<dbReference type="SUPFAM" id="SSF53335">
    <property type="entry name" value="S-adenosyl-L-methionine-dependent methyltransferases"/>
    <property type="match status" value="1"/>
</dbReference>
<dbReference type="PANTHER" id="PTHR10631">
    <property type="entry name" value="N 2 ,N 2 -DIMETHYLGUANOSINE TRNA METHYLTRANSFERASE"/>
    <property type="match status" value="1"/>
</dbReference>
<dbReference type="EMBL" id="CP003525">
    <property type="protein sequence ID" value="AFN83561.1"/>
    <property type="molecule type" value="Genomic_DNA"/>
</dbReference>
<gene>
    <name evidence="10" type="ordered locus">EROM_081450</name>
</gene>
<proteinExistence type="inferred from homology"/>
<dbReference type="InterPro" id="IPR002905">
    <property type="entry name" value="Trm1"/>
</dbReference>
<dbReference type="InterPro" id="IPR042296">
    <property type="entry name" value="tRNA_met_Trm1_C"/>
</dbReference>
<dbReference type="PROSITE" id="PS51626">
    <property type="entry name" value="SAM_MT_TRM1"/>
    <property type="match status" value="1"/>
</dbReference>
<reference evidence="10 11" key="1">
    <citation type="journal article" date="2012" name="Proc. Natl. Acad. Sci. U.S.A.">
        <title>Gain and loss of multiple functionally related, horizontally transferred genes in the reduced genomes of two microsporidian parasites.</title>
        <authorList>
            <person name="Pombert J.-F."/>
            <person name="Selman M."/>
            <person name="Burki F."/>
            <person name="Bardell F.T."/>
            <person name="Farinelli L."/>
            <person name="Solter L.F."/>
            <person name="Whitman D.W."/>
            <person name="Weiss L.M."/>
            <person name="Corradi N."/>
            <person name="Keeling P.J."/>
        </authorList>
    </citation>
    <scope>NUCLEOTIDE SEQUENCE [LARGE SCALE GENOMIC DNA]</scope>
    <source>
        <strain evidence="10 11">SJ-2008</strain>
    </source>
</reference>
<dbReference type="KEGG" id="ero:EROM_081450"/>
<keyword evidence="2 9" id="KW-0489">Methyltransferase</keyword>
<dbReference type="Gene3D" id="3.40.50.150">
    <property type="entry name" value="Vaccinia Virus protein VP39"/>
    <property type="match status" value="1"/>
</dbReference>
<evidence type="ECO:0000256" key="7">
    <source>
        <dbReference type="ARBA" id="ARBA00039099"/>
    </source>
</evidence>
<evidence type="ECO:0000313" key="11">
    <source>
        <dbReference type="Proteomes" id="UP000010094"/>
    </source>
</evidence>
<protein>
    <recommendedName>
        <fullName evidence="7 9">tRNA (guanine(26)-N(2))-dimethyltransferase</fullName>
        <ecNumber evidence="7 9">2.1.1.216</ecNumber>
    </recommendedName>
</protein>
<keyword evidence="1 9" id="KW-0820">tRNA-binding</keyword>
<name>I6ZUY5_ENCRO</name>
<evidence type="ECO:0000256" key="4">
    <source>
        <dbReference type="ARBA" id="ARBA00022691"/>
    </source>
</evidence>
<evidence type="ECO:0000256" key="9">
    <source>
        <dbReference type="PROSITE-ProRule" id="PRU00958"/>
    </source>
</evidence>
<dbReference type="Pfam" id="PF02005">
    <property type="entry name" value="TRM"/>
    <property type="match status" value="1"/>
</dbReference>
<evidence type="ECO:0000256" key="5">
    <source>
        <dbReference type="ARBA" id="ARBA00022694"/>
    </source>
</evidence>